<name>A0ACB7PB31_9PEZI</name>
<comment type="caution">
    <text evidence="1">The sequence shown here is derived from an EMBL/GenBank/DDBJ whole genome shotgun (WGS) entry which is preliminary data.</text>
</comment>
<sequence length="333" mass="38141">MDIDRFNFWQTLPTVLEAISLANYVSFDLEMSGIPSSVGVSQPAESTFYHLAAEAARTFQILQVGLTCLSYDCKHKGYEARTFTFQLTPEFFPPNTTLAKLIDRKLVLSYRSFLFLKENNFSFEKTFSQGVPYLSRSEGELANNLYLTKPQNPNTATKNARPQRSWDSEYKKRHDSVVRQTGKPINTPPTTRPKQANTQTRIPLHHRSPCRRLLRRRSRPRTTPRRQAPPTHHFLPTIHRLPTPPKPPPLRSPPPRPPPHPHRPQPLPRPLLPARDLPAAPARRRPRLPPRHTPLLPAHHRHQAPGLPARLETEPQPRTALCRSGWQGPQDFP</sequence>
<organism evidence="1 2">
    <name type="scientific">Chaetomium tenue</name>
    <dbReference type="NCBI Taxonomy" id="1854479"/>
    <lineage>
        <taxon>Eukaryota</taxon>
        <taxon>Fungi</taxon>
        <taxon>Dikarya</taxon>
        <taxon>Ascomycota</taxon>
        <taxon>Pezizomycotina</taxon>
        <taxon>Sordariomycetes</taxon>
        <taxon>Sordariomycetidae</taxon>
        <taxon>Sordariales</taxon>
        <taxon>Chaetomiaceae</taxon>
        <taxon>Chaetomium</taxon>
    </lineage>
</organism>
<evidence type="ECO:0000313" key="2">
    <source>
        <dbReference type="Proteomes" id="UP000724584"/>
    </source>
</evidence>
<dbReference type="Proteomes" id="UP000724584">
    <property type="component" value="Unassembled WGS sequence"/>
</dbReference>
<reference evidence="1 2" key="1">
    <citation type="journal article" date="2021" name="Nat. Commun.">
        <title>Genetic determinants of endophytism in the Arabidopsis root mycobiome.</title>
        <authorList>
            <person name="Mesny F."/>
            <person name="Miyauchi S."/>
            <person name="Thiergart T."/>
            <person name="Pickel B."/>
            <person name="Atanasova L."/>
            <person name="Karlsson M."/>
            <person name="Huettel B."/>
            <person name="Barry K.W."/>
            <person name="Haridas S."/>
            <person name="Chen C."/>
            <person name="Bauer D."/>
            <person name="Andreopoulos W."/>
            <person name="Pangilinan J."/>
            <person name="LaButti K."/>
            <person name="Riley R."/>
            <person name="Lipzen A."/>
            <person name="Clum A."/>
            <person name="Drula E."/>
            <person name="Henrissat B."/>
            <person name="Kohler A."/>
            <person name="Grigoriev I.V."/>
            <person name="Martin F.M."/>
            <person name="Hacquard S."/>
        </authorList>
    </citation>
    <scope>NUCLEOTIDE SEQUENCE [LARGE SCALE GENOMIC DNA]</scope>
    <source>
        <strain evidence="1 2">MPI-SDFR-AT-0079</strain>
    </source>
</reference>
<keyword evidence="2" id="KW-1185">Reference proteome</keyword>
<protein>
    <submittedName>
        <fullName evidence="1">Ribonuclease H-like domain-containing protein</fullName>
    </submittedName>
</protein>
<dbReference type="EMBL" id="JAGIZQ010000003">
    <property type="protein sequence ID" value="KAH6636288.1"/>
    <property type="molecule type" value="Genomic_DNA"/>
</dbReference>
<accession>A0ACB7PB31</accession>
<proteinExistence type="predicted"/>
<gene>
    <name evidence="1" type="ORF">F5144DRAFT_566960</name>
</gene>
<evidence type="ECO:0000313" key="1">
    <source>
        <dbReference type="EMBL" id="KAH6636288.1"/>
    </source>
</evidence>